<sequence>MPQLRIVVTGDTNSALAKVKELKLRLRRSKKVQTGNKAQLHQRLFEKVSTGNEVVTFAARPKVKQLAVKGRVAVPDGASVQGPPVCRTGRHGGGWGQTQTLKAAEVSFEHVRAVTTSWAEGSVVLHQGEKVEITREFPHGCTL</sequence>
<protein>
    <submittedName>
        <fullName evidence="1">Uncharacterized protein</fullName>
    </submittedName>
</protein>
<dbReference type="AlphaFoldDB" id="A0A1Q9EKP7"/>
<evidence type="ECO:0000313" key="2">
    <source>
        <dbReference type="Proteomes" id="UP000186817"/>
    </source>
</evidence>
<dbReference type="Proteomes" id="UP000186817">
    <property type="component" value="Unassembled WGS sequence"/>
</dbReference>
<comment type="caution">
    <text evidence="1">The sequence shown here is derived from an EMBL/GenBank/DDBJ whole genome shotgun (WGS) entry which is preliminary data.</text>
</comment>
<reference evidence="1 2" key="1">
    <citation type="submission" date="2016-02" db="EMBL/GenBank/DDBJ databases">
        <title>Genome analysis of coral dinoflagellate symbionts highlights evolutionary adaptations to a symbiotic lifestyle.</title>
        <authorList>
            <person name="Aranda M."/>
            <person name="Li Y."/>
            <person name="Liew Y.J."/>
            <person name="Baumgarten S."/>
            <person name="Simakov O."/>
            <person name="Wilson M."/>
            <person name="Piel J."/>
            <person name="Ashoor H."/>
            <person name="Bougouffa S."/>
            <person name="Bajic V.B."/>
            <person name="Ryu T."/>
            <person name="Ravasi T."/>
            <person name="Bayer T."/>
            <person name="Micklem G."/>
            <person name="Kim H."/>
            <person name="Bhak J."/>
            <person name="Lajeunesse T.C."/>
            <person name="Voolstra C.R."/>
        </authorList>
    </citation>
    <scope>NUCLEOTIDE SEQUENCE [LARGE SCALE GENOMIC DNA]</scope>
    <source>
        <strain evidence="1 2">CCMP2467</strain>
    </source>
</reference>
<gene>
    <name evidence="1" type="ORF">AK812_SmicGene8584</name>
</gene>
<dbReference type="EMBL" id="LSRX01000128">
    <property type="protein sequence ID" value="OLQ07958.1"/>
    <property type="molecule type" value="Genomic_DNA"/>
</dbReference>
<accession>A0A1Q9EKP7</accession>
<name>A0A1Q9EKP7_SYMMI</name>
<evidence type="ECO:0000313" key="1">
    <source>
        <dbReference type="EMBL" id="OLQ07958.1"/>
    </source>
</evidence>
<organism evidence="1 2">
    <name type="scientific">Symbiodinium microadriaticum</name>
    <name type="common">Dinoflagellate</name>
    <name type="synonym">Zooxanthella microadriatica</name>
    <dbReference type="NCBI Taxonomy" id="2951"/>
    <lineage>
        <taxon>Eukaryota</taxon>
        <taxon>Sar</taxon>
        <taxon>Alveolata</taxon>
        <taxon>Dinophyceae</taxon>
        <taxon>Suessiales</taxon>
        <taxon>Symbiodiniaceae</taxon>
        <taxon>Symbiodinium</taxon>
    </lineage>
</organism>
<dbReference type="OrthoDB" id="10293104at2759"/>
<keyword evidence="2" id="KW-1185">Reference proteome</keyword>
<proteinExistence type="predicted"/>